<dbReference type="PANTHER" id="PTHR46186:SF6">
    <property type="entry name" value="CYSTATIN-C"/>
    <property type="match status" value="1"/>
</dbReference>
<feature type="non-terminal residue" evidence="5">
    <location>
        <position position="139"/>
    </location>
</feature>
<evidence type="ECO:0000313" key="5">
    <source>
        <dbReference type="RefSeq" id="XP_005365714.2"/>
    </source>
</evidence>
<gene>
    <name evidence="5" type="primary">LOC101981960</name>
</gene>
<dbReference type="SUPFAM" id="SSF54403">
    <property type="entry name" value="Cystatin/monellin"/>
    <property type="match status" value="1"/>
</dbReference>
<evidence type="ECO:0000256" key="2">
    <source>
        <dbReference type="SAM" id="SignalP"/>
    </source>
</evidence>
<dbReference type="PANTHER" id="PTHR46186">
    <property type="entry name" value="CYSTATIN"/>
    <property type="match status" value="1"/>
</dbReference>
<dbReference type="RefSeq" id="XP_005365714.2">
    <property type="nucleotide sequence ID" value="XM_005365657.2"/>
</dbReference>
<evidence type="ECO:0000256" key="1">
    <source>
        <dbReference type="ARBA" id="ARBA00009403"/>
    </source>
</evidence>
<organism evidence="4 5">
    <name type="scientific">Microtus ochrogaster</name>
    <name type="common">Prairie vole</name>
    <dbReference type="NCBI Taxonomy" id="79684"/>
    <lineage>
        <taxon>Eukaryota</taxon>
        <taxon>Metazoa</taxon>
        <taxon>Chordata</taxon>
        <taxon>Craniata</taxon>
        <taxon>Vertebrata</taxon>
        <taxon>Euteleostomi</taxon>
        <taxon>Mammalia</taxon>
        <taxon>Eutheria</taxon>
        <taxon>Euarchontoglires</taxon>
        <taxon>Glires</taxon>
        <taxon>Rodentia</taxon>
        <taxon>Myomorpha</taxon>
        <taxon>Muroidea</taxon>
        <taxon>Cricetidae</taxon>
        <taxon>Arvicolinae</taxon>
        <taxon>Microtus</taxon>
    </lineage>
</organism>
<keyword evidence="2" id="KW-0732">Signal</keyword>
<evidence type="ECO:0000313" key="4">
    <source>
        <dbReference type="Proteomes" id="UP000694915"/>
    </source>
</evidence>
<feature type="signal peptide" evidence="2">
    <location>
        <begin position="1"/>
        <end position="30"/>
    </location>
</feature>
<name>A0ABM0LGL5_MICOH</name>
<protein>
    <submittedName>
        <fullName evidence="5">Cystatin-S-like</fullName>
    </submittedName>
</protein>
<reference evidence="5" key="1">
    <citation type="submission" date="2025-08" db="UniProtKB">
        <authorList>
            <consortium name="RefSeq"/>
        </authorList>
    </citation>
    <scope>IDENTIFICATION</scope>
</reference>
<feature type="chain" id="PRO_5046371400" evidence="2">
    <location>
        <begin position="31"/>
        <end position="139"/>
    </location>
</feature>
<accession>A0ABM0LGL5</accession>
<dbReference type="Gene3D" id="3.10.450.10">
    <property type="match status" value="1"/>
</dbReference>
<sequence>MAGLLHAPLLMLTTLMVALNLSLSPLLVHTLQNDTEKFSVQKIGAPEALQYAVSKYNENSNDLYQDVVVEVKDTKVQHEEDGTKYLFHVILGQCICLKSKSSFASCPLNYLEERKNCHFEVYVEQLENQTSLTSSKCNK</sequence>
<feature type="domain" description="Cystatin" evidence="3">
    <location>
        <begin position="30"/>
        <end position="138"/>
    </location>
</feature>
<comment type="similarity">
    <text evidence="1">Belongs to the cystatin family.</text>
</comment>
<dbReference type="InterPro" id="IPR000010">
    <property type="entry name" value="Cystatin_dom"/>
</dbReference>
<evidence type="ECO:0000259" key="3">
    <source>
        <dbReference type="SMART" id="SM00043"/>
    </source>
</evidence>
<dbReference type="InterPro" id="IPR046350">
    <property type="entry name" value="Cystatin_sf"/>
</dbReference>
<dbReference type="GeneID" id="101981960"/>
<dbReference type="Proteomes" id="UP000694915">
    <property type="component" value="Unplaced"/>
</dbReference>
<proteinExistence type="inferred from homology"/>
<dbReference type="SMART" id="SM00043">
    <property type="entry name" value="CY"/>
    <property type="match status" value="1"/>
</dbReference>
<dbReference type="CDD" id="cd00042">
    <property type="entry name" value="CY"/>
    <property type="match status" value="1"/>
</dbReference>
<keyword evidence="4" id="KW-1185">Reference proteome</keyword>
<dbReference type="Pfam" id="PF00031">
    <property type="entry name" value="Cystatin"/>
    <property type="match status" value="1"/>
</dbReference>